<organism evidence="1 2">
    <name type="scientific">Flavobacterium pallidum</name>
    <dbReference type="NCBI Taxonomy" id="2172098"/>
    <lineage>
        <taxon>Bacteria</taxon>
        <taxon>Pseudomonadati</taxon>
        <taxon>Bacteroidota</taxon>
        <taxon>Flavobacteriia</taxon>
        <taxon>Flavobacteriales</taxon>
        <taxon>Flavobacteriaceae</taxon>
        <taxon>Flavobacterium</taxon>
    </lineage>
</organism>
<name>A0A2S1SGS4_9FLAO</name>
<dbReference type="KEGG" id="fpal:HYN49_06745"/>
<dbReference type="EMBL" id="CP029187">
    <property type="protein sequence ID" value="AWI25616.1"/>
    <property type="molecule type" value="Genomic_DNA"/>
</dbReference>
<accession>A0A2S1SGS4</accession>
<sequence length="78" mass="8703">MNFELFFGRAGGRNVCSKPWQFDRAAVGLYTAIPRSFLAAGFPLPSLTRTKLQNQNSNQHASIGIWSFVNSLLTVNRD</sequence>
<proteinExistence type="predicted"/>
<protein>
    <submittedName>
        <fullName evidence="1">Uncharacterized protein</fullName>
    </submittedName>
</protein>
<keyword evidence="2" id="KW-1185">Reference proteome</keyword>
<dbReference type="Proteomes" id="UP000244937">
    <property type="component" value="Chromosome"/>
</dbReference>
<dbReference type="AlphaFoldDB" id="A0A2S1SGS4"/>
<gene>
    <name evidence="1" type="ORF">HYN49_06745</name>
</gene>
<reference evidence="1 2" key="1">
    <citation type="submission" date="2018-05" db="EMBL/GenBank/DDBJ databases">
        <title>Genome sequencing of Flavobacterium sp. HYN0049.</title>
        <authorList>
            <person name="Yi H."/>
            <person name="Baek C."/>
        </authorList>
    </citation>
    <scope>NUCLEOTIDE SEQUENCE [LARGE SCALE GENOMIC DNA]</scope>
    <source>
        <strain evidence="1 2">HYN0049</strain>
    </source>
</reference>
<evidence type="ECO:0000313" key="1">
    <source>
        <dbReference type="EMBL" id="AWI25616.1"/>
    </source>
</evidence>
<evidence type="ECO:0000313" key="2">
    <source>
        <dbReference type="Proteomes" id="UP000244937"/>
    </source>
</evidence>